<name>A0ABT1NKI9_9FIRM</name>
<dbReference type="EMBL" id="JAJEKE010000026">
    <property type="protein sequence ID" value="MCQ1531609.1"/>
    <property type="molecule type" value="Genomic_DNA"/>
</dbReference>
<dbReference type="SMART" id="SM00062">
    <property type="entry name" value="PBPb"/>
    <property type="match status" value="1"/>
</dbReference>
<evidence type="ECO:0000256" key="2">
    <source>
        <dbReference type="ARBA" id="ARBA00010333"/>
    </source>
</evidence>
<dbReference type="InterPro" id="IPR001638">
    <property type="entry name" value="Solute-binding_3/MltF_N"/>
</dbReference>
<evidence type="ECO:0000256" key="4">
    <source>
        <dbReference type="RuleBase" id="RU003744"/>
    </source>
</evidence>
<reference evidence="7 8" key="1">
    <citation type="submission" date="2021-10" db="EMBL/GenBank/DDBJ databases">
        <title>Lutispora strain m25 sp. nov., a thermophilic, non-spore-forming bacterium isolated from a lab-scale methanogenic bioreactor digesting anaerobic sludge.</title>
        <authorList>
            <person name="El Houari A."/>
            <person name="Mcdonald J."/>
        </authorList>
    </citation>
    <scope>NUCLEOTIDE SEQUENCE [LARGE SCALE GENOMIC DNA]</scope>
    <source>
        <strain evidence="8">m25</strain>
    </source>
</reference>
<evidence type="ECO:0000313" key="7">
    <source>
        <dbReference type="EMBL" id="MCQ1531609.1"/>
    </source>
</evidence>
<organism evidence="7 8">
    <name type="scientific">Lutispora saccharofermentans</name>
    <dbReference type="NCBI Taxonomy" id="3024236"/>
    <lineage>
        <taxon>Bacteria</taxon>
        <taxon>Bacillati</taxon>
        <taxon>Bacillota</taxon>
        <taxon>Clostridia</taxon>
        <taxon>Lutisporales</taxon>
        <taxon>Lutisporaceae</taxon>
        <taxon>Lutispora</taxon>
    </lineage>
</organism>
<dbReference type="SUPFAM" id="SSF53850">
    <property type="entry name" value="Periplasmic binding protein-like II"/>
    <property type="match status" value="1"/>
</dbReference>
<gene>
    <name evidence="7" type="ORF">LJD61_19010</name>
</gene>
<comment type="similarity">
    <text evidence="2 4">Belongs to the bacterial solute-binding protein 3 family.</text>
</comment>
<dbReference type="InterPro" id="IPR018313">
    <property type="entry name" value="SBP_3_CS"/>
</dbReference>
<dbReference type="PROSITE" id="PS01039">
    <property type="entry name" value="SBP_BACTERIAL_3"/>
    <property type="match status" value="1"/>
</dbReference>
<proteinExistence type="inferred from homology"/>
<feature type="domain" description="Solute-binding protein family 3/N-terminal" evidence="6">
    <location>
        <begin position="31"/>
        <end position="252"/>
    </location>
</feature>
<accession>A0ABT1NKI9</accession>
<dbReference type="Proteomes" id="UP001651880">
    <property type="component" value="Unassembled WGS sequence"/>
</dbReference>
<comment type="subcellular location">
    <subcellularLocation>
        <location evidence="1">Cell envelope</location>
    </subcellularLocation>
</comment>
<protein>
    <submittedName>
        <fullName evidence="7">Transporter substrate-binding domain-containing protein</fullName>
    </submittedName>
</protein>
<keyword evidence="8" id="KW-1185">Reference proteome</keyword>
<dbReference type="Pfam" id="PF00497">
    <property type="entry name" value="SBP_bac_3"/>
    <property type="match status" value="1"/>
</dbReference>
<sequence length="261" mass="28364">MLKKMLKKLILLTVVAIIALSFAGCGKKADKLVVGTSADYPPYEFHMMDGGKDNIVGFDIDIAAEIAKDMGKELEIKDMDFAALLGALEAGKIDMVLAGMTPDDEKRKNADFSEIYYKAEQGVVIRAEDKDKYKTAEDFKDVKVTVQQGTSQEKIASTQLAGCQLKTLKKVGDLVLDLKSKKCDAIIVELPVAKAYVKENPELIISEVQVQDEVGGAAAAVAKGNTKLLEQVDKTLKRLADEGKIDEYVTKAIKLSSEAAE</sequence>
<evidence type="ECO:0000256" key="3">
    <source>
        <dbReference type="ARBA" id="ARBA00022729"/>
    </source>
</evidence>
<evidence type="ECO:0000256" key="1">
    <source>
        <dbReference type="ARBA" id="ARBA00004196"/>
    </source>
</evidence>
<dbReference type="PANTHER" id="PTHR35936:SF17">
    <property type="entry name" value="ARGININE-BINDING EXTRACELLULAR PROTEIN ARTP"/>
    <property type="match status" value="1"/>
</dbReference>
<dbReference type="PROSITE" id="PS51257">
    <property type="entry name" value="PROKAR_LIPOPROTEIN"/>
    <property type="match status" value="1"/>
</dbReference>
<evidence type="ECO:0000259" key="6">
    <source>
        <dbReference type="SMART" id="SM00062"/>
    </source>
</evidence>
<dbReference type="RefSeq" id="WP_255229165.1">
    <property type="nucleotide sequence ID" value="NZ_JAJEKE010000026.1"/>
</dbReference>
<dbReference type="PANTHER" id="PTHR35936">
    <property type="entry name" value="MEMBRANE-BOUND LYTIC MUREIN TRANSGLYCOSYLASE F"/>
    <property type="match status" value="1"/>
</dbReference>
<dbReference type="Gene3D" id="3.40.190.10">
    <property type="entry name" value="Periplasmic binding protein-like II"/>
    <property type="match status" value="2"/>
</dbReference>
<feature type="chain" id="PRO_5046391216" evidence="5">
    <location>
        <begin position="24"/>
        <end position="261"/>
    </location>
</feature>
<evidence type="ECO:0000313" key="8">
    <source>
        <dbReference type="Proteomes" id="UP001651880"/>
    </source>
</evidence>
<feature type="signal peptide" evidence="5">
    <location>
        <begin position="1"/>
        <end position="23"/>
    </location>
</feature>
<evidence type="ECO:0000256" key="5">
    <source>
        <dbReference type="SAM" id="SignalP"/>
    </source>
</evidence>
<keyword evidence="3 5" id="KW-0732">Signal</keyword>
<comment type="caution">
    <text evidence="7">The sequence shown here is derived from an EMBL/GenBank/DDBJ whole genome shotgun (WGS) entry which is preliminary data.</text>
</comment>